<keyword evidence="1" id="KW-1133">Transmembrane helix</keyword>
<sequence>MSEYKDIELRSEKVRNIIGKVPSIILRIGTFIISFLIILFLSIAYLVPFPQYNKIIISLYVNPTIQIGEASRSGIITINTNKTEILLDEYVGSLKTGHDSIIVYKAMNKGEILYNCDNGDYIEKGEVIFSIIPDSIHSIYGIFYITSDQMKIIQKGQEVEILLDEHSFMSKISDIYPISKTNNNGTLYKAKIDFHDISKEIKLYNDKDITGKILISKKPLLQRILNIQL</sequence>
<organism evidence="2 3">
    <name type="scientific">Dysgonomonas termitidis</name>
    <dbReference type="NCBI Taxonomy" id="1516126"/>
    <lineage>
        <taxon>Bacteria</taxon>
        <taxon>Pseudomonadati</taxon>
        <taxon>Bacteroidota</taxon>
        <taxon>Bacteroidia</taxon>
        <taxon>Bacteroidales</taxon>
        <taxon>Dysgonomonadaceae</taxon>
        <taxon>Dysgonomonas</taxon>
    </lineage>
</organism>
<keyword evidence="1" id="KW-0812">Transmembrane</keyword>
<evidence type="ECO:0000256" key="1">
    <source>
        <dbReference type="SAM" id="Phobius"/>
    </source>
</evidence>
<accession>A0ABV9KZL6</accession>
<comment type="caution">
    <text evidence="2">The sequence shown here is derived from an EMBL/GenBank/DDBJ whole genome shotgun (WGS) entry which is preliminary data.</text>
</comment>
<keyword evidence="3" id="KW-1185">Reference proteome</keyword>
<evidence type="ECO:0000313" key="2">
    <source>
        <dbReference type="EMBL" id="MFC4675470.1"/>
    </source>
</evidence>
<name>A0ABV9KZL6_9BACT</name>
<dbReference type="RefSeq" id="WP_379998733.1">
    <property type="nucleotide sequence ID" value="NZ_JBHSGN010000103.1"/>
</dbReference>
<dbReference type="Proteomes" id="UP001596023">
    <property type="component" value="Unassembled WGS sequence"/>
</dbReference>
<protein>
    <submittedName>
        <fullName evidence="2">HlyD family efflux transporter periplasmic adaptor subunit</fullName>
    </submittedName>
</protein>
<evidence type="ECO:0000313" key="3">
    <source>
        <dbReference type="Proteomes" id="UP001596023"/>
    </source>
</evidence>
<proteinExistence type="predicted"/>
<dbReference type="EMBL" id="JBHSGN010000103">
    <property type="protein sequence ID" value="MFC4675470.1"/>
    <property type="molecule type" value="Genomic_DNA"/>
</dbReference>
<feature type="transmembrane region" description="Helical" evidence="1">
    <location>
        <begin position="24"/>
        <end position="47"/>
    </location>
</feature>
<reference evidence="3" key="1">
    <citation type="journal article" date="2019" name="Int. J. Syst. Evol. Microbiol.">
        <title>The Global Catalogue of Microorganisms (GCM) 10K type strain sequencing project: providing services to taxonomists for standard genome sequencing and annotation.</title>
        <authorList>
            <consortium name="The Broad Institute Genomics Platform"/>
            <consortium name="The Broad Institute Genome Sequencing Center for Infectious Disease"/>
            <person name="Wu L."/>
            <person name="Ma J."/>
        </authorList>
    </citation>
    <scope>NUCLEOTIDE SEQUENCE [LARGE SCALE GENOMIC DNA]</scope>
    <source>
        <strain evidence="3">CCUG 66188</strain>
    </source>
</reference>
<gene>
    <name evidence="2" type="ORF">ACFO6W_17395</name>
</gene>
<keyword evidence="1" id="KW-0472">Membrane</keyword>